<protein>
    <submittedName>
        <fullName evidence="1">Uncharacterized protein</fullName>
    </submittedName>
</protein>
<accession>A0AAV5K024</accession>
<keyword evidence="2" id="KW-1185">Reference proteome</keyword>
<dbReference type="Gene3D" id="1.10.560.10">
    <property type="entry name" value="GroEL-like equatorial domain"/>
    <property type="match status" value="1"/>
</dbReference>
<dbReference type="InterPro" id="IPR027413">
    <property type="entry name" value="GROEL-like_equatorial_sf"/>
</dbReference>
<organism evidence="1 2">
    <name type="scientific">Rubroshorea leprosula</name>
    <dbReference type="NCBI Taxonomy" id="152421"/>
    <lineage>
        <taxon>Eukaryota</taxon>
        <taxon>Viridiplantae</taxon>
        <taxon>Streptophyta</taxon>
        <taxon>Embryophyta</taxon>
        <taxon>Tracheophyta</taxon>
        <taxon>Spermatophyta</taxon>
        <taxon>Magnoliopsida</taxon>
        <taxon>eudicotyledons</taxon>
        <taxon>Gunneridae</taxon>
        <taxon>Pentapetalae</taxon>
        <taxon>rosids</taxon>
        <taxon>malvids</taxon>
        <taxon>Malvales</taxon>
        <taxon>Dipterocarpaceae</taxon>
        <taxon>Rubroshorea</taxon>
    </lineage>
</organism>
<proteinExistence type="predicted"/>
<evidence type="ECO:0000313" key="2">
    <source>
        <dbReference type="Proteomes" id="UP001054252"/>
    </source>
</evidence>
<dbReference type="Proteomes" id="UP001054252">
    <property type="component" value="Unassembled WGS sequence"/>
</dbReference>
<name>A0AAV5K024_9ROSI</name>
<gene>
    <name evidence="1" type="ORF">SLEP1_g30427</name>
</gene>
<comment type="caution">
    <text evidence="1">The sequence shown here is derived from an EMBL/GenBank/DDBJ whole genome shotgun (WGS) entry which is preliminary data.</text>
</comment>
<evidence type="ECO:0000313" key="1">
    <source>
        <dbReference type="EMBL" id="GKV20274.1"/>
    </source>
</evidence>
<dbReference type="EMBL" id="BPVZ01000054">
    <property type="protein sequence ID" value="GKV20274.1"/>
    <property type="molecule type" value="Genomic_DNA"/>
</dbReference>
<reference evidence="1 2" key="1">
    <citation type="journal article" date="2021" name="Commun. Biol.">
        <title>The genome of Shorea leprosula (Dipterocarpaceae) highlights the ecological relevance of drought in aseasonal tropical rainforests.</title>
        <authorList>
            <person name="Ng K.K.S."/>
            <person name="Kobayashi M.J."/>
            <person name="Fawcett J.A."/>
            <person name="Hatakeyama M."/>
            <person name="Paape T."/>
            <person name="Ng C.H."/>
            <person name="Ang C.C."/>
            <person name="Tnah L.H."/>
            <person name="Lee C.T."/>
            <person name="Nishiyama T."/>
            <person name="Sese J."/>
            <person name="O'Brien M.J."/>
            <person name="Copetti D."/>
            <person name="Mohd Noor M.I."/>
            <person name="Ong R.C."/>
            <person name="Putra M."/>
            <person name="Sireger I.Z."/>
            <person name="Indrioko S."/>
            <person name="Kosugi Y."/>
            <person name="Izuno A."/>
            <person name="Isagi Y."/>
            <person name="Lee S.L."/>
            <person name="Shimizu K.K."/>
        </authorList>
    </citation>
    <scope>NUCLEOTIDE SEQUENCE [LARGE SCALE GENOMIC DNA]</scope>
    <source>
        <strain evidence="1">214</strain>
    </source>
</reference>
<sequence>MGFSMQPYGIQAMLKEGHKHLSGLEEAVLKNIDACKELSAITCTSVGPNGTCFSVIIHFLDQ</sequence>
<dbReference type="AlphaFoldDB" id="A0AAV5K024"/>